<dbReference type="Gene3D" id="2.160.20.80">
    <property type="entry name" value="E3 ubiquitin-protein ligase SopA"/>
    <property type="match status" value="1"/>
</dbReference>
<keyword evidence="2" id="KW-0812">Transmembrane</keyword>
<evidence type="ECO:0000256" key="1">
    <source>
        <dbReference type="SAM" id="MobiDB-lite"/>
    </source>
</evidence>
<sequence length="618" mass="67726">MVDTYMPALHPEVGNHRTVLNRPRSMMSVTSGQSSTTPPGWPHCGRGSTAEDPVGCRGINVPGRNACLPHLNEVERAAYLSTLVPGADIDHRGTSFTEELLSQLFDALRDHATGQPRIGAARFTEATFDGTVRLDKVTFEGTARFRSASFNGATWVRGVAFNGDTQFDKANFNGNAWFDKTLFNGTAQFRGVIFGGTAGFNEVTFNGTARFREVVFSSATHFSGAVFKCNAQFHRARFEAARQVGPLASGGVVWLDDAVFNAPVTLEVSAKELSCRRVRWASTAALRLRYASVDLTGAVMEYPVTLAAELAPMVSHGGPTLEEVLADSNTSVKITSLAGVDTAHLALTDVNLSECRFTGVVHLDQLHMGGRTTFAHPPIGWHRRGLMPLRWSRRRTLAEEHYWRAASRDLSPNQEPSARGWRPGPQHPNSVHISGPETLAALYRQLRKALEDGKNEPGAADFYYGECEMRRHDRESTSKTERVLLHMYWALSGYGLRASRALAWLAVAITTTMAVMVLWGIPVDSPKQTTTGRQAQAGQNVTLVTDIPDPTNPTSPLINRVTSERFEKSLRVVINSVIFRSSGQDLTTAGTYTEMASRMIEPSLLGLAVLAVRSRVKR</sequence>
<organism evidence="3 4">
    <name type="scientific">Streptomyces eurythermus</name>
    <dbReference type="NCBI Taxonomy" id="42237"/>
    <lineage>
        <taxon>Bacteria</taxon>
        <taxon>Bacillati</taxon>
        <taxon>Actinomycetota</taxon>
        <taxon>Actinomycetes</taxon>
        <taxon>Kitasatosporales</taxon>
        <taxon>Streptomycetaceae</taxon>
        <taxon>Streptomyces</taxon>
    </lineage>
</organism>
<dbReference type="Proteomes" id="UP001603418">
    <property type="component" value="Unassembled WGS sequence"/>
</dbReference>
<keyword evidence="2" id="KW-1133">Transmembrane helix</keyword>
<feature type="transmembrane region" description="Helical" evidence="2">
    <location>
        <begin position="501"/>
        <end position="521"/>
    </location>
</feature>
<dbReference type="EMBL" id="JBICBM010000044">
    <property type="protein sequence ID" value="MFF9887895.1"/>
    <property type="molecule type" value="Genomic_DNA"/>
</dbReference>
<dbReference type="InterPro" id="IPR001646">
    <property type="entry name" value="5peptide_repeat"/>
</dbReference>
<accession>A0ABW6ZBX6</accession>
<dbReference type="Pfam" id="PF13576">
    <property type="entry name" value="Pentapeptide_3"/>
    <property type="match status" value="1"/>
</dbReference>
<feature type="region of interest" description="Disordered" evidence="1">
    <location>
        <begin position="408"/>
        <end position="431"/>
    </location>
</feature>
<evidence type="ECO:0000313" key="3">
    <source>
        <dbReference type="EMBL" id="MFF9887895.1"/>
    </source>
</evidence>
<proteinExistence type="predicted"/>
<keyword evidence="2" id="KW-0472">Membrane</keyword>
<gene>
    <name evidence="3" type="ORF">ACF1HC_41095</name>
</gene>
<reference evidence="3 4" key="1">
    <citation type="submission" date="2024-10" db="EMBL/GenBank/DDBJ databases">
        <title>The Natural Products Discovery Center: Release of the First 8490 Sequenced Strains for Exploring Actinobacteria Biosynthetic Diversity.</title>
        <authorList>
            <person name="Kalkreuter E."/>
            <person name="Kautsar S.A."/>
            <person name="Yang D."/>
            <person name="Bader C.D."/>
            <person name="Teijaro C.N."/>
            <person name="Fluegel L."/>
            <person name="Davis C.M."/>
            <person name="Simpson J.R."/>
            <person name="Lauterbach L."/>
            <person name="Steele A.D."/>
            <person name="Gui C."/>
            <person name="Meng S."/>
            <person name="Li G."/>
            <person name="Viehrig K."/>
            <person name="Ye F."/>
            <person name="Su P."/>
            <person name="Kiefer A.F."/>
            <person name="Nichols A."/>
            <person name="Cepeda A.J."/>
            <person name="Yan W."/>
            <person name="Fan B."/>
            <person name="Jiang Y."/>
            <person name="Adhikari A."/>
            <person name="Zheng C.-J."/>
            <person name="Schuster L."/>
            <person name="Cowan T.M."/>
            <person name="Smanski M.J."/>
            <person name="Chevrette M.G."/>
            <person name="De Carvalho L.P.S."/>
            <person name="Shen B."/>
        </authorList>
    </citation>
    <scope>NUCLEOTIDE SEQUENCE [LARGE SCALE GENOMIC DNA]</scope>
    <source>
        <strain evidence="3 4">NPDC013366</strain>
    </source>
</reference>
<dbReference type="RefSeq" id="WP_244405315.1">
    <property type="nucleotide sequence ID" value="NZ_JBFADK010000065.1"/>
</dbReference>
<keyword evidence="4" id="KW-1185">Reference proteome</keyword>
<comment type="caution">
    <text evidence="3">The sequence shown here is derived from an EMBL/GenBank/DDBJ whole genome shotgun (WGS) entry which is preliminary data.</text>
</comment>
<name>A0ABW6ZBX6_9ACTN</name>
<protein>
    <submittedName>
        <fullName evidence="3">Pentapeptide repeat-containing protein</fullName>
    </submittedName>
</protein>
<evidence type="ECO:0000256" key="2">
    <source>
        <dbReference type="SAM" id="Phobius"/>
    </source>
</evidence>
<evidence type="ECO:0000313" key="4">
    <source>
        <dbReference type="Proteomes" id="UP001603418"/>
    </source>
</evidence>